<reference evidence="1" key="1">
    <citation type="journal article" date="2015" name="Nature">
        <title>Complex archaea that bridge the gap between prokaryotes and eukaryotes.</title>
        <authorList>
            <person name="Spang A."/>
            <person name="Saw J.H."/>
            <person name="Jorgensen S.L."/>
            <person name="Zaremba-Niedzwiedzka K."/>
            <person name="Martijn J."/>
            <person name="Lind A.E."/>
            <person name="van Eijk R."/>
            <person name="Schleper C."/>
            <person name="Guy L."/>
            <person name="Ettema T.J."/>
        </authorList>
    </citation>
    <scope>NUCLEOTIDE SEQUENCE</scope>
</reference>
<comment type="caution">
    <text evidence="1">The sequence shown here is derived from an EMBL/GenBank/DDBJ whole genome shotgun (WGS) entry which is preliminary data.</text>
</comment>
<evidence type="ECO:0000313" key="1">
    <source>
        <dbReference type="EMBL" id="KKK99196.1"/>
    </source>
</evidence>
<accession>A0A0F9CRG4</accession>
<sequence length="53" mass="6229">MHCFLSRSVTWKKETTNDKKELKRSSKNASNECCDEAEDGERKEELECQKYKG</sequence>
<protein>
    <submittedName>
        <fullName evidence="1">Uncharacterized protein</fullName>
    </submittedName>
</protein>
<dbReference type="AlphaFoldDB" id="A0A0F9CRG4"/>
<proteinExistence type="predicted"/>
<dbReference type="EMBL" id="LAZR01045304">
    <property type="protein sequence ID" value="KKK99196.1"/>
    <property type="molecule type" value="Genomic_DNA"/>
</dbReference>
<organism evidence="1">
    <name type="scientific">marine sediment metagenome</name>
    <dbReference type="NCBI Taxonomy" id="412755"/>
    <lineage>
        <taxon>unclassified sequences</taxon>
        <taxon>metagenomes</taxon>
        <taxon>ecological metagenomes</taxon>
    </lineage>
</organism>
<name>A0A0F9CRG4_9ZZZZ</name>
<gene>
    <name evidence="1" type="ORF">LCGC14_2635190</name>
</gene>